<evidence type="ECO:0000256" key="1">
    <source>
        <dbReference type="SAM" id="MobiDB-lite"/>
    </source>
</evidence>
<organism evidence="2 3">
    <name type="scientific">Vitis vinifera</name>
    <name type="common">Grape</name>
    <dbReference type="NCBI Taxonomy" id="29760"/>
    <lineage>
        <taxon>Eukaryota</taxon>
        <taxon>Viridiplantae</taxon>
        <taxon>Streptophyta</taxon>
        <taxon>Embryophyta</taxon>
        <taxon>Tracheophyta</taxon>
        <taxon>Spermatophyta</taxon>
        <taxon>Magnoliopsida</taxon>
        <taxon>eudicotyledons</taxon>
        <taxon>Gunneridae</taxon>
        <taxon>Pentapetalae</taxon>
        <taxon>rosids</taxon>
        <taxon>Vitales</taxon>
        <taxon>Vitaceae</taxon>
        <taxon>Viteae</taxon>
        <taxon>Vitis</taxon>
    </lineage>
</organism>
<proteinExistence type="predicted"/>
<dbReference type="Proteomes" id="UP000288805">
    <property type="component" value="Unassembled WGS sequence"/>
</dbReference>
<feature type="compositionally biased region" description="Basic and acidic residues" evidence="1">
    <location>
        <begin position="25"/>
        <end position="43"/>
    </location>
</feature>
<dbReference type="AlphaFoldDB" id="A0A438ILH8"/>
<protein>
    <submittedName>
        <fullName evidence="2">Uncharacterized protein</fullName>
    </submittedName>
</protein>
<sequence length="113" mass="12888">MVIASSHSLSRSSQKRRKSTSLSHKKPDQRREELQENRKKLFRADAIPSSSEPSQAPPFVDQPMPHQEPPTGEQLSHHFHSITPRHSGGTTSSLFFNRFYHIEDNVQLGWGES</sequence>
<feature type="compositionally biased region" description="Low complexity" evidence="1">
    <location>
        <begin position="1"/>
        <end position="12"/>
    </location>
</feature>
<reference evidence="2 3" key="1">
    <citation type="journal article" date="2018" name="PLoS Genet.">
        <title>Population sequencing reveals clonal diversity and ancestral inbreeding in the grapevine cultivar Chardonnay.</title>
        <authorList>
            <person name="Roach M.J."/>
            <person name="Johnson D.L."/>
            <person name="Bohlmann J."/>
            <person name="van Vuuren H.J."/>
            <person name="Jones S.J."/>
            <person name="Pretorius I.S."/>
            <person name="Schmidt S.A."/>
            <person name="Borneman A.R."/>
        </authorList>
    </citation>
    <scope>NUCLEOTIDE SEQUENCE [LARGE SCALE GENOMIC DNA]</scope>
    <source>
        <strain evidence="3">cv. Chardonnay</strain>
        <tissue evidence="2">Leaf</tissue>
    </source>
</reference>
<comment type="caution">
    <text evidence="2">The sequence shown here is derived from an EMBL/GenBank/DDBJ whole genome shotgun (WGS) entry which is preliminary data.</text>
</comment>
<name>A0A438ILH8_VITVI</name>
<feature type="region of interest" description="Disordered" evidence="1">
    <location>
        <begin position="1"/>
        <end position="86"/>
    </location>
</feature>
<gene>
    <name evidence="2" type="ORF">CK203_046485</name>
</gene>
<evidence type="ECO:0000313" key="2">
    <source>
        <dbReference type="EMBL" id="RVW97574.1"/>
    </source>
</evidence>
<dbReference type="EMBL" id="QGNW01000099">
    <property type="protein sequence ID" value="RVW97574.1"/>
    <property type="molecule type" value="Genomic_DNA"/>
</dbReference>
<accession>A0A438ILH8</accession>
<evidence type="ECO:0000313" key="3">
    <source>
        <dbReference type="Proteomes" id="UP000288805"/>
    </source>
</evidence>
<feature type="compositionally biased region" description="Basic residues" evidence="1">
    <location>
        <begin position="13"/>
        <end position="24"/>
    </location>
</feature>